<evidence type="ECO:0000313" key="2">
    <source>
        <dbReference type="EnsemblMetazoa" id="XP_031788732"/>
    </source>
</evidence>
<dbReference type="AlphaFoldDB" id="A0A7M7QP89"/>
<dbReference type="PANTHER" id="PTHR33273:SF4">
    <property type="entry name" value="ENDONUCLEASE_EXONUCLEASE_PHOSPHATASE DOMAIN-CONTAINING PROTEIN"/>
    <property type="match status" value="1"/>
</dbReference>
<dbReference type="InterPro" id="IPR005135">
    <property type="entry name" value="Endo/exonuclease/phosphatase"/>
</dbReference>
<dbReference type="RefSeq" id="XP_031788732.1">
    <property type="nucleotide sequence ID" value="XM_031932872.1"/>
</dbReference>
<dbReference type="GO" id="GO:0003824">
    <property type="term" value="F:catalytic activity"/>
    <property type="evidence" value="ECO:0007669"/>
    <property type="project" value="InterPro"/>
</dbReference>
<dbReference type="InParanoid" id="A0A7M7QP89"/>
<reference evidence="2" key="1">
    <citation type="submission" date="2021-01" db="UniProtKB">
        <authorList>
            <consortium name="EnsemblMetazoa"/>
        </authorList>
    </citation>
    <scope>IDENTIFICATION</scope>
</reference>
<dbReference type="InterPro" id="IPR036691">
    <property type="entry name" value="Endo/exonu/phosph_ase_sf"/>
</dbReference>
<evidence type="ECO:0000259" key="1">
    <source>
        <dbReference type="Pfam" id="PF14529"/>
    </source>
</evidence>
<dbReference type="EnsemblMetazoa" id="XM_031932872">
    <property type="protein sequence ID" value="XP_031788732"/>
    <property type="gene ID" value="LOC116417809"/>
</dbReference>
<proteinExistence type="predicted"/>
<dbReference type="GeneID" id="116417809"/>
<dbReference type="SMR" id="A0A7M7QP89"/>
<evidence type="ECO:0000313" key="3">
    <source>
        <dbReference type="Proteomes" id="UP000002358"/>
    </source>
</evidence>
<dbReference type="PANTHER" id="PTHR33273">
    <property type="entry name" value="DOMAIN-CONTAINING PROTEIN, PUTATIVE-RELATED"/>
    <property type="match status" value="1"/>
</dbReference>
<feature type="domain" description="Endonuclease/exonuclease/phosphatase" evidence="1">
    <location>
        <begin position="77"/>
        <end position="196"/>
    </location>
</feature>
<dbReference type="Proteomes" id="UP000002358">
    <property type="component" value="Unassembled WGS sequence"/>
</dbReference>
<organism evidence="2 3">
    <name type="scientific">Nasonia vitripennis</name>
    <name type="common">Parasitic wasp</name>
    <dbReference type="NCBI Taxonomy" id="7425"/>
    <lineage>
        <taxon>Eukaryota</taxon>
        <taxon>Metazoa</taxon>
        <taxon>Ecdysozoa</taxon>
        <taxon>Arthropoda</taxon>
        <taxon>Hexapoda</taxon>
        <taxon>Insecta</taxon>
        <taxon>Pterygota</taxon>
        <taxon>Neoptera</taxon>
        <taxon>Endopterygota</taxon>
        <taxon>Hymenoptera</taxon>
        <taxon>Apocrita</taxon>
        <taxon>Proctotrupomorpha</taxon>
        <taxon>Chalcidoidea</taxon>
        <taxon>Pteromalidae</taxon>
        <taxon>Pteromalinae</taxon>
        <taxon>Nasonia</taxon>
    </lineage>
</organism>
<dbReference type="KEGG" id="nvi:116417809"/>
<dbReference type="SUPFAM" id="SSF56219">
    <property type="entry name" value="DNase I-like"/>
    <property type="match status" value="1"/>
</dbReference>
<dbReference type="OrthoDB" id="7553360at2759"/>
<dbReference type="CDD" id="cd09077">
    <property type="entry name" value="R1-I-EN"/>
    <property type="match status" value="1"/>
</dbReference>
<dbReference type="Gene3D" id="3.60.10.10">
    <property type="entry name" value="Endonuclease/exonuclease/phosphatase"/>
    <property type="match status" value="1"/>
</dbReference>
<protein>
    <recommendedName>
        <fullName evidence="1">Endonuclease/exonuclease/phosphatase domain-containing protein</fullName>
    </recommendedName>
</protein>
<name>A0A7M7QP89_NASVI</name>
<sequence length="319" mass="36881">MARILQGNLHRSRLAYDLLTQHVREQKVDVLLISEQYKNLDLPFWVSNGEKTAAIWVPGRGLANTVTGEVRGRMGRITFFSVYLSPNLTAADFTRKLGVLEDAIREVPGEIVIGGDFNARATEWGLPTTNPRGRAILEMAARLNLIIANEGNTTTYRRTGFGESIPDVTFVSEMTTRNIRDWHVTEEYTASDHQYILFNINEDRQTSTRRNHSRAPRWNTRRMNRETFAMLIQSTNLLSNGSPHELGERERAETIVDKTTNLITEICDATMSRVSTSHQRRPVYWWTDDIAELRKENFYSRRRAQRNDGKSNRWVRRPR</sequence>
<dbReference type="Pfam" id="PF14529">
    <property type="entry name" value="Exo_endo_phos_2"/>
    <property type="match status" value="1"/>
</dbReference>
<accession>A0A7M7QP89</accession>
<keyword evidence="3" id="KW-1185">Reference proteome</keyword>